<dbReference type="AlphaFoldDB" id="A0AAJ1TUR3"/>
<feature type="transmembrane region" description="Helical" evidence="6">
    <location>
        <begin position="329"/>
        <end position="351"/>
    </location>
</feature>
<dbReference type="Pfam" id="PF00664">
    <property type="entry name" value="ABC_membrane"/>
    <property type="match status" value="1"/>
</dbReference>
<evidence type="ECO:0000256" key="3">
    <source>
        <dbReference type="ARBA" id="ARBA00022989"/>
    </source>
</evidence>
<evidence type="ECO:0000313" key="8">
    <source>
        <dbReference type="EMBL" id="MDQ0547316.1"/>
    </source>
</evidence>
<dbReference type="PANTHER" id="PTHR43394">
    <property type="entry name" value="ATP-DEPENDENT PERMEASE MDL1, MITOCHONDRIAL"/>
    <property type="match status" value="1"/>
</dbReference>
<accession>A0AAJ1TUR3</accession>
<name>A0AAJ1TUR3_9HYPH</name>
<dbReference type="Gene3D" id="3.40.50.300">
    <property type="entry name" value="P-loop containing nucleotide triphosphate hydrolases"/>
    <property type="match status" value="2"/>
</dbReference>
<keyword evidence="4 6" id="KW-0472">Membrane</keyword>
<evidence type="ECO:0000313" key="9">
    <source>
        <dbReference type="Proteomes" id="UP001223420"/>
    </source>
</evidence>
<dbReference type="InterPro" id="IPR036640">
    <property type="entry name" value="ABC1_TM_sf"/>
</dbReference>
<evidence type="ECO:0000256" key="6">
    <source>
        <dbReference type="SAM" id="Phobius"/>
    </source>
</evidence>
<protein>
    <submittedName>
        <fullName evidence="8">ABC transport system ATP-binding protein</fullName>
    </submittedName>
</protein>
<reference evidence="8" key="1">
    <citation type="submission" date="2023-07" db="EMBL/GenBank/DDBJ databases">
        <title>Genomic Encyclopedia of Type Strains, Phase IV (KMG-IV): sequencing the most valuable type-strain genomes for metagenomic binning, comparative biology and taxonomic classification.</title>
        <authorList>
            <person name="Goeker M."/>
        </authorList>
    </citation>
    <scope>NUCLEOTIDE SEQUENCE</scope>
    <source>
        <strain evidence="8">DSM 19569</strain>
    </source>
</reference>
<dbReference type="GO" id="GO:0005886">
    <property type="term" value="C:plasma membrane"/>
    <property type="evidence" value="ECO:0007669"/>
    <property type="project" value="UniProtKB-SubCell"/>
</dbReference>
<dbReference type="GO" id="GO:0005524">
    <property type="term" value="F:ATP binding"/>
    <property type="evidence" value="ECO:0007669"/>
    <property type="project" value="UniProtKB-KW"/>
</dbReference>
<feature type="region of interest" description="Disordered" evidence="5">
    <location>
        <begin position="1"/>
        <end position="50"/>
    </location>
</feature>
<dbReference type="SUPFAM" id="SSF52540">
    <property type="entry name" value="P-loop containing nucleoside triphosphate hydrolases"/>
    <property type="match status" value="1"/>
</dbReference>
<gene>
    <name evidence="8" type="ORF">QO001_006275</name>
</gene>
<dbReference type="InterPro" id="IPR039421">
    <property type="entry name" value="Type_1_exporter"/>
</dbReference>
<dbReference type="InterPro" id="IPR027417">
    <property type="entry name" value="P-loop_NTPase"/>
</dbReference>
<feature type="transmembrane region" description="Helical" evidence="6">
    <location>
        <begin position="139"/>
        <end position="157"/>
    </location>
</feature>
<feature type="transmembrane region" description="Helical" evidence="6">
    <location>
        <begin position="68"/>
        <end position="85"/>
    </location>
</feature>
<dbReference type="Gene3D" id="1.20.1560.10">
    <property type="entry name" value="ABC transporter type 1, transmembrane domain"/>
    <property type="match status" value="1"/>
</dbReference>
<feature type="compositionally biased region" description="Polar residues" evidence="5">
    <location>
        <begin position="23"/>
        <end position="32"/>
    </location>
</feature>
<evidence type="ECO:0000256" key="5">
    <source>
        <dbReference type="SAM" id="MobiDB-lite"/>
    </source>
</evidence>
<evidence type="ECO:0000256" key="4">
    <source>
        <dbReference type="ARBA" id="ARBA00023136"/>
    </source>
</evidence>
<comment type="caution">
    <text evidence="8">The sequence shown here is derived from an EMBL/GenBank/DDBJ whole genome shotgun (WGS) entry which is preliminary data.</text>
</comment>
<dbReference type="Proteomes" id="UP001223420">
    <property type="component" value="Unassembled WGS sequence"/>
</dbReference>
<keyword evidence="2 6" id="KW-0812">Transmembrane</keyword>
<dbReference type="SUPFAM" id="SSF90123">
    <property type="entry name" value="ABC transporter transmembrane region"/>
    <property type="match status" value="1"/>
</dbReference>
<dbReference type="PROSITE" id="PS50929">
    <property type="entry name" value="ABC_TM1F"/>
    <property type="match status" value="1"/>
</dbReference>
<feature type="compositionally biased region" description="Basic and acidic residues" evidence="5">
    <location>
        <begin position="526"/>
        <end position="538"/>
    </location>
</feature>
<keyword evidence="8" id="KW-0547">Nucleotide-binding</keyword>
<dbReference type="EMBL" id="JAUSWL010000024">
    <property type="protein sequence ID" value="MDQ0547316.1"/>
    <property type="molecule type" value="Genomic_DNA"/>
</dbReference>
<keyword evidence="3 6" id="KW-1133">Transmembrane helix</keyword>
<organism evidence="8 9">
    <name type="scientific">Methylobacterium brachiatum</name>
    <dbReference type="NCBI Taxonomy" id="269660"/>
    <lineage>
        <taxon>Bacteria</taxon>
        <taxon>Pseudomonadati</taxon>
        <taxon>Pseudomonadota</taxon>
        <taxon>Alphaproteobacteria</taxon>
        <taxon>Hyphomicrobiales</taxon>
        <taxon>Methylobacteriaceae</taxon>
        <taxon>Methylobacterium</taxon>
    </lineage>
</organism>
<keyword evidence="8" id="KW-0067">ATP-binding</keyword>
<proteinExistence type="predicted"/>
<dbReference type="InterPro" id="IPR011527">
    <property type="entry name" value="ABC1_TM_dom"/>
</dbReference>
<evidence type="ECO:0000256" key="2">
    <source>
        <dbReference type="ARBA" id="ARBA00022692"/>
    </source>
</evidence>
<dbReference type="PANTHER" id="PTHR43394:SF1">
    <property type="entry name" value="ATP-BINDING CASSETTE SUB-FAMILY B MEMBER 10, MITOCHONDRIAL"/>
    <property type="match status" value="1"/>
</dbReference>
<feature type="domain" description="ABC transmembrane type-1" evidence="7">
    <location>
        <begin position="131"/>
        <end position="379"/>
    </location>
</feature>
<comment type="subcellular location">
    <subcellularLocation>
        <location evidence="1">Cell membrane</location>
        <topology evidence="1">Multi-pass membrane protein</topology>
    </subcellularLocation>
</comment>
<evidence type="ECO:0000259" key="7">
    <source>
        <dbReference type="PROSITE" id="PS50929"/>
    </source>
</evidence>
<dbReference type="RefSeq" id="WP_230368338.1">
    <property type="nucleotide sequence ID" value="NZ_JAJALK010000026.1"/>
</dbReference>
<evidence type="ECO:0000256" key="1">
    <source>
        <dbReference type="ARBA" id="ARBA00004651"/>
    </source>
</evidence>
<feature type="region of interest" description="Disordered" evidence="5">
    <location>
        <begin position="523"/>
        <end position="545"/>
    </location>
</feature>
<sequence>MIQAAFLSPVTEQDHPHCRGSATAAQEKTNACPQGGEWSPDRDRDTPTPGLEPRLFPYVWRHSKRDQLAICMVVLASVPFYFASLDLPKRIVNDAIIGKAFAHGEATAPFLDFEIAWPASLGGGRTELFNGFHADRQGLLLWLSGLFLILVLINGAFKFRINLQKGVLGERMLRRLRFQLFSLMLRFTPETQREVKSSETATIIRDEVEPIGSFIGDAIVVPAQLGTHAATALAFILMQNVWLGLAAGAIAGVQIAVIPRLRHAILRLSRQRQIDSRNLAGRVAEVLDGLDAVTVNNSVRWERAEISGQLHGLYDLRLQIYRRKFAIKYFNNLLAQVTPFLFYAVGGLLALKGELSIGQLVAVLAAYRDLPPPLKGLIDWDQQRLDVEVKYEAIAAHFGAQRLRLADATRSDLPQDQIRAVTSDGLVLRDPQEGRSVTIADLHIALPAQVGLHSPGTSLAHQFARALAGLQSPAAGALSIGTLNLVTAGRAARARRIGYAGRDPVLFPGTIRDNLVYGLRTAPQSHPKDAQHLSEAHRTGNSPDPVDTQWVDLAALGASDARELDLRMLDLLSRLGMDEDLYRFGLTATSRCDGTPLGERMIAARRHLHRRLVASGKADLVLPFESEEYNPRATIAENLLFGVPTDPALVGRRLSSEPRFRAVLAEHSLLNDLECLGVAVARTLVEISRGLPPGHALFRCFPVIEQEALPEVERRLAALGDRALPDRTGDDIFLALALSYVEPSQRLGLLDPALCRRLVGAREPLQTQLRSEGKPDIEPFDPDRINMRSSMLDNLLFGRIDTTRMNAEADIQEHVRAAVRHFGLEGDVRIRGLDYGVGNRGRLLTVRQQASIELARAVLRQPDLLVLDGTLRHLEDCASVIEALTSGPLAPESLLVVTDTAEEAALLPVRVTVERSGAVHVVQASPPVVLA</sequence>
<dbReference type="GO" id="GO:0015421">
    <property type="term" value="F:ABC-type oligopeptide transporter activity"/>
    <property type="evidence" value="ECO:0007669"/>
    <property type="project" value="TreeGrafter"/>
</dbReference>